<evidence type="ECO:0000313" key="3">
    <source>
        <dbReference type="EMBL" id="KAA8645273.1"/>
    </source>
</evidence>
<gene>
    <name evidence="3" type="ORF">ATNIH1004_006692</name>
</gene>
<comment type="caution">
    <text evidence="3">The sequence shown here is derived from an EMBL/GenBank/DDBJ whole genome shotgun (WGS) entry which is preliminary data.</text>
</comment>
<dbReference type="OrthoDB" id="3687641at2759"/>
<proteinExistence type="predicted"/>
<evidence type="ECO:0000313" key="4">
    <source>
        <dbReference type="Proteomes" id="UP000324241"/>
    </source>
</evidence>
<dbReference type="Proteomes" id="UP000324241">
    <property type="component" value="Unassembled WGS sequence"/>
</dbReference>
<dbReference type="AlphaFoldDB" id="A0A5M9MJX6"/>
<evidence type="ECO:0000256" key="1">
    <source>
        <dbReference type="SAM" id="MobiDB-lite"/>
    </source>
</evidence>
<accession>A0A5M9MJX6</accession>
<keyword evidence="2" id="KW-0812">Transmembrane</keyword>
<reference evidence="3 4" key="1">
    <citation type="submission" date="2019-08" db="EMBL/GenBank/DDBJ databases">
        <title>The genome sequence of a newly discovered highly antifungal drug resistant Aspergillus species, Aspergillus tanneri NIH 1004.</title>
        <authorList>
            <person name="Mounaud S."/>
            <person name="Singh I."/>
            <person name="Joardar V."/>
            <person name="Pakala S."/>
            <person name="Pakala S."/>
            <person name="Venepally P."/>
            <person name="Chung J.K."/>
            <person name="Losada L."/>
            <person name="Nierman W.C."/>
        </authorList>
    </citation>
    <scope>NUCLEOTIDE SEQUENCE [LARGE SCALE GENOMIC DNA]</scope>
    <source>
        <strain evidence="3 4">NIH1004</strain>
    </source>
</reference>
<name>A0A5M9MJX6_9EURO</name>
<keyword evidence="2" id="KW-0472">Membrane</keyword>
<protein>
    <submittedName>
        <fullName evidence="3">Uncharacterized protein</fullName>
    </submittedName>
</protein>
<dbReference type="EMBL" id="QUQM01000007">
    <property type="protein sequence ID" value="KAA8645273.1"/>
    <property type="molecule type" value="Genomic_DNA"/>
</dbReference>
<dbReference type="RefSeq" id="XP_033424634.1">
    <property type="nucleotide sequence ID" value="XM_033571319.1"/>
</dbReference>
<dbReference type="GeneID" id="54329394"/>
<organism evidence="3 4">
    <name type="scientific">Aspergillus tanneri</name>
    <dbReference type="NCBI Taxonomy" id="1220188"/>
    <lineage>
        <taxon>Eukaryota</taxon>
        <taxon>Fungi</taxon>
        <taxon>Dikarya</taxon>
        <taxon>Ascomycota</taxon>
        <taxon>Pezizomycotina</taxon>
        <taxon>Eurotiomycetes</taxon>
        <taxon>Eurotiomycetidae</taxon>
        <taxon>Eurotiales</taxon>
        <taxon>Aspergillaceae</taxon>
        <taxon>Aspergillus</taxon>
        <taxon>Aspergillus subgen. Circumdati</taxon>
    </lineage>
</organism>
<keyword evidence="2" id="KW-1133">Transmembrane helix</keyword>
<feature type="region of interest" description="Disordered" evidence="1">
    <location>
        <begin position="18"/>
        <end position="39"/>
    </location>
</feature>
<sequence length="180" mass="20474">MLFRSSYFNFKARNCQRTVSSGEPREKTPMLDESEGEDLARRQQRSHKLRRIITWVPHLILILIYTGLLMTWPMFRPNFTAFHEGIAGSPDVLWTAKFEGTFLEMGDFFNVSDTEETSPGAVAAWATVEQHKLHDIPRQDANLIRVTTAQVESQSAGDARVLSIVHRLHCLVSAVILFSD</sequence>
<evidence type="ECO:0000256" key="2">
    <source>
        <dbReference type="SAM" id="Phobius"/>
    </source>
</evidence>
<feature type="transmembrane region" description="Helical" evidence="2">
    <location>
        <begin position="52"/>
        <end position="75"/>
    </location>
</feature>